<evidence type="ECO:0000256" key="6">
    <source>
        <dbReference type="SAM" id="Phobius"/>
    </source>
</evidence>
<evidence type="ECO:0000256" key="1">
    <source>
        <dbReference type="ARBA" id="ARBA00004651"/>
    </source>
</evidence>
<evidence type="ECO:0000313" key="9">
    <source>
        <dbReference type="Proteomes" id="UP001597119"/>
    </source>
</evidence>
<evidence type="ECO:0000256" key="5">
    <source>
        <dbReference type="ARBA" id="ARBA00023136"/>
    </source>
</evidence>
<dbReference type="InterPro" id="IPR013525">
    <property type="entry name" value="ABC2_TM"/>
</dbReference>
<feature type="transmembrane region" description="Helical" evidence="6">
    <location>
        <begin position="307"/>
        <end position="328"/>
    </location>
</feature>
<gene>
    <name evidence="8" type="ORF">ACFR9U_08835</name>
</gene>
<keyword evidence="4 6" id="KW-1133">Transmembrane helix</keyword>
<evidence type="ECO:0000313" key="8">
    <source>
        <dbReference type="EMBL" id="MFD1587089.1"/>
    </source>
</evidence>
<feature type="transmembrane region" description="Helical" evidence="6">
    <location>
        <begin position="187"/>
        <end position="208"/>
    </location>
</feature>
<reference evidence="8 9" key="1">
    <citation type="journal article" date="2019" name="Int. J. Syst. Evol. Microbiol.">
        <title>The Global Catalogue of Microorganisms (GCM) 10K type strain sequencing project: providing services to taxonomists for standard genome sequencing and annotation.</title>
        <authorList>
            <consortium name="The Broad Institute Genomics Platform"/>
            <consortium name="The Broad Institute Genome Sequencing Center for Infectious Disease"/>
            <person name="Wu L."/>
            <person name="Ma J."/>
        </authorList>
    </citation>
    <scope>NUCLEOTIDE SEQUENCE [LARGE SCALE GENOMIC DNA]</scope>
    <source>
        <strain evidence="8 9">CGMCC 1.12125</strain>
    </source>
</reference>
<dbReference type="InterPro" id="IPR051449">
    <property type="entry name" value="ABC-2_transporter_component"/>
</dbReference>
<comment type="subcellular location">
    <subcellularLocation>
        <location evidence="1">Cell membrane</location>
        <topology evidence="1">Multi-pass membrane protein</topology>
    </subcellularLocation>
</comment>
<sequence>MVTLLFLLLLLPGFFALTTVVFETVVPEDAPIAVVPENETVSEDGLTIIEGGAATFSDPQRYENKSAAMTALRRESVYAVLEVPPGILDENTENATFFLYIDGSMVPFKEPSKAIRSIMAFYLDRNLPADISVEREVVGQQHTLSEYLVPVFLMGIVMLFAFTYLPYNLAREADVLERLLVETSMDAVVATKILYMTLLMLVPISAFYGAAWHLGYTVTFLSLAVVGVFLLTFVYLSAISASIMILSDFSTLGRFVNVAVMFALLTFSSIVYPVGFFSPLRKEIARQIPLHYSMIVARSLTLKDLHVGLFADWLLALLGFTAVTVLLLKLSIERYKRTI</sequence>
<evidence type="ECO:0000256" key="4">
    <source>
        <dbReference type="ARBA" id="ARBA00022989"/>
    </source>
</evidence>
<accession>A0ABD6CCJ0</accession>
<keyword evidence="9" id="KW-1185">Reference proteome</keyword>
<evidence type="ECO:0000259" key="7">
    <source>
        <dbReference type="Pfam" id="PF12698"/>
    </source>
</evidence>
<evidence type="ECO:0000256" key="3">
    <source>
        <dbReference type="ARBA" id="ARBA00022692"/>
    </source>
</evidence>
<dbReference type="GO" id="GO:0005886">
    <property type="term" value="C:plasma membrane"/>
    <property type="evidence" value="ECO:0007669"/>
    <property type="project" value="UniProtKB-SubCell"/>
</dbReference>
<protein>
    <submittedName>
        <fullName evidence="8">ABC transporter permease</fullName>
    </submittedName>
</protein>
<keyword evidence="2" id="KW-1003">Cell membrane</keyword>
<comment type="caution">
    <text evidence="8">The sequence shown here is derived from an EMBL/GenBank/DDBJ whole genome shotgun (WGS) entry which is preliminary data.</text>
</comment>
<keyword evidence="3 6" id="KW-0812">Transmembrane</keyword>
<dbReference type="Proteomes" id="UP001597119">
    <property type="component" value="Unassembled WGS sequence"/>
</dbReference>
<dbReference type="Pfam" id="PF12698">
    <property type="entry name" value="ABC2_membrane_3"/>
    <property type="match status" value="1"/>
</dbReference>
<feature type="transmembrane region" description="Helical" evidence="6">
    <location>
        <begin position="220"/>
        <end position="243"/>
    </location>
</feature>
<feature type="transmembrane region" description="Helical" evidence="6">
    <location>
        <begin position="255"/>
        <end position="274"/>
    </location>
</feature>
<dbReference type="PANTHER" id="PTHR30294">
    <property type="entry name" value="MEMBRANE COMPONENT OF ABC TRANSPORTER YHHJ-RELATED"/>
    <property type="match status" value="1"/>
</dbReference>
<feature type="domain" description="ABC-2 type transporter transmembrane" evidence="7">
    <location>
        <begin position="4"/>
        <end position="327"/>
    </location>
</feature>
<keyword evidence="5 6" id="KW-0472">Membrane</keyword>
<dbReference type="RefSeq" id="WP_247375212.1">
    <property type="nucleotide sequence ID" value="NZ_JALLGV010000001.1"/>
</dbReference>
<name>A0ABD6CCJ0_9EURY</name>
<feature type="transmembrane region" description="Helical" evidence="6">
    <location>
        <begin position="147"/>
        <end position="167"/>
    </location>
</feature>
<dbReference type="EMBL" id="JBHUDJ010000003">
    <property type="protein sequence ID" value="MFD1587089.1"/>
    <property type="molecule type" value="Genomic_DNA"/>
</dbReference>
<dbReference type="AlphaFoldDB" id="A0ABD6CCJ0"/>
<dbReference type="PANTHER" id="PTHR30294:SF29">
    <property type="entry name" value="MULTIDRUG ABC TRANSPORTER PERMEASE YBHS-RELATED"/>
    <property type="match status" value="1"/>
</dbReference>
<evidence type="ECO:0000256" key="2">
    <source>
        <dbReference type="ARBA" id="ARBA00022475"/>
    </source>
</evidence>
<proteinExistence type="predicted"/>
<organism evidence="8 9">
    <name type="scientific">Halorientalis brevis</name>
    <dbReference type="NCBI Taxonomy" id="1126241"/>
    <lineage>
        <taxon>Archaea</taxon>
        <taxon>Methanobacteriati</taxon>
        <taxon>Methanobacteriota</taxon>
        <taxon>Stenosarchaea group</taxon>
        <taxon>Halobacteria</taxon>
        <taxon>Halobacteriales</taxon>
        <taxon>Haloarculaceae</taxon>
        <taxon>Halorientalis</taxon>
    </lineage>
</organism>